<comment type="caution">
    <text evidence="4">The sequence shown here is derived from an EMBL/GenBank/DDBJ whole genome shotgun (WGS) entry which is preliminary data.</text>
</comment>
<dbReference type="PANTHER" id="PTHR47235">
    <property type="entry name" value="BLR6548 PROTEIN"/>
    <property type="match status" value="1"/>
</dbReference>
<reference evidence="4 5" key="1">
    <citation type="journal article" date="2019" name="Int. J. Syst. Evol. Microbiol.">
        <title>The Global Catalogue of Microorganisms (GCM) 10K type strain sequencing project: providing services to taxonomists for standard genome sequencing and annotation.</title>
        <authorList>
            <consortium name="The Broad Institute Genomics Platform"/>
            <consortium name="The Broad Institute Genome Sequencing Center for Infectious Disease"/>
            <person name="Wu L."/>
            <person name="Ma J."/>
        </authorList>
    </citation>
    <scope>NUCLEOTIDE SEQUENCE [LARGE SCALE GENOMIC DNA]</scope>
    <source>
        <strain evidence="4 5">JCM 15503</strain>
    </source>
</reference>
<dbReference type="PROSITE" id="PS51257">
    <property type="entry name" value="PROKAR_LIPOPROTEIN"/>
    <property type="match status" value="1"/>
</dbReference>
<comment type="similarity">
    <text evidence="1">Belongs to the leucine-binding protein family.</text>
</comment>
<sequence length="361" mass="37560">MARAADEALGPQQVTLGCSLAMTGPLGGAGTAHVAGIKAAFRAVNENGGINGRNLRLAVRDDAYVATRTLENVKGLLDGNAAFALMSCMGTANTAAILPLIEQAGVPCVGPVTGAASLRRPDLRQVFHVRASYSDEAIRVVQQLVSMGLKDIALVYLDNPFGKEVLRDAEAALSDKGLKSIGQFALAVNGANAGELSQQVLAARPGAVLLVTTGSANTALVLALRSKAGGLPMVGLSVSVIASELPRLGAAAKGMAMTQVFPDAEKTKLAAVRQYQAEMKALGDEHYDASSFEGWVNAQMMMEGLRRAGRDLSRDKLRQALASIKRLDLGDYSLGYAGAGPFVASRFIELAVMGADGHRVG</sequence>
<dbReference type="Pfam" id="PF13458">
    <property type="entry name" value="Peripla_BP_6"/>
    <property type="match status" value="1"/>
</dbReference>
<dbReference type="PANTHER" id="PTHR47235:SF1">
    <property type="entry name" value="BLR6548 PROTEIN"/>
    <property type="match status" value="1"/>
</dbReference>
<dbReference type="InterPro" id="IPR028081">
    <property type="entry name" value="Leu-bd"/>
</dbReference>
<proteinExistence type="inferred from homology"/>
<dbReference type="Proteomes" id="UP001500279">
    <property type="component" value="Unassembled WGS sequence"/>
</dbReference>
<dbReference type="Gene3D" id="3.40.50.2300">
    <property type="match status" value="2"/>
</dbReference>
<evidence type="ECO:0000313" key="4">
    <source>
        <dbReference type="EMBL" id="GAA0752364.1"/>
    </source>
</evidence>
<dbReference type="CDD" id="cd06326">
    <property type="entry name" value="PBP1_ABC_ligand_binding-like"/>
    <property type="match status" value="1"/>
</dbReference>
<evidence type="ECO:0000313" key="5">
    <source>
        <dbReference type="Proteomes" id="UP001500279"/>
    </source>
</evidence>
<evidence type="ECO:0000256" key="1">
    <source>
        <dbReference type="ARBA" id="ARBA00010062"/>
    </source>
</evidence>
<protein>
    <submittedName>
        <fullName evidence="4">ABC transporter substrate-binding protein</fullName>
    </submittedName>
</protein>
<evidence type="ECO:0000256" key="2">
    <source>
        <dbReference type="ARBA" id="ARBA00022729"/>
    </source>
</evidence>
<name>A0ABN1K1S0_9BURK</name>
<dbReference type="SUPFAM" id="SSF53822">
    <property type="entry name" value="Periplasmic binding protein-like I"/>
    <property type="match status" value="1"/>
</dbReference>
<dbReference type="EMBL" id="BAAAEW010000014">
    <property type="protein sequence ID" value="GAA0752364.1"/>
    <property type="molecule type" value="Genomic_DNA"/>
</dbReference>
<evidence type="ECO:0000259" key="3">
    <source>
        <dbReference type="Pfam" id="PF13458"/>
    </source>
</evidence>
<keyword evidence="2" id="KW-0732">Signal</keyword>
<accession>A0ABN1K1S0</accession>
<feature type="domain" description="Leucine-binding protein" evidence="3">
    <location>
        <begin position="13"/>
        <end position="328"/>
    </location>
</feature>
<organism evidence="4 5">
    <name type="scientific">Ideonella azotifigens</name>
    <dbReference type="NCBI Taxonomy" id="513160"/>
    <lineage>
        <taxon>Bacteria</taxon>
        <taxon>Pseudomonadati</taxon>
        <taxon>Pseudomonadota</taxon>
        <taxon>Betaproteobacteria</taxon>
        <taxon>Burkholderiales</taxon>
        <taxon>Sphaerotilaceae</taxon>
        <taxon>Ideonella</taxon>
    </lineage>
</organism>
<dbReference type="InterPro" id="IPR028082">
    <property type="entry name" value="Peripla_BP_I"/>
</dbReference>
<gene>
    <name evidence="4" type="ORF">GCM10009107_26140</name>
</gene>
<keyword evidence="5" id="KW-1185">Reference proteome</keyword>